<dbReference type="Gene3D" id="3.30.9.10">
    <property type="entry name" value="D-Amino Acid Oxidase, subunit A, domain 2"/>
    <property type="match status" value="1"/>
</dbReference>
<dbReference type="PANTHER" id="PTHR13847">
    <property type="entry name" value="SARCOSINE DEHYDROGENASE-RELATED"/>
    <property type="match status" value="1"/>
</dbReference>
<dbReference type="GO" id="GO:0005737">
    <property type="term" value="C:cytoplasm"/>
    <property type="evidence" value="ECO:0007669"/>
    <property type="project" value="TreeGrafter"/>
</dbReference>
<dbReference type="SUPFAM" id="SSF51905">
    <property type="entry name" value="FAD/NAD(P)-binding domain"/>
    <property type="match status" value="1"/>
</dbReference>
<dbReference type="EC" id="1.4.99.-" evidence="4"/>
<dbReference type="GO" id="GO:0055130">
    <property type="term" value="P:D-alanine catabolic process"/>
    <property type="evidence" value="ECO:0007669"/>
    <property type="project" value="TreeGrafter"/>
</dbReference>
<evidence type="ECO:0000313" key="5">
    <source>
        <dbReference type="Proteomes" id="UP000494115"/>
    </source>
</evidence>
<protein>
    <submittedName>
        <fullName evidence="4">D-amino acid dehydrogenase 1</fullName>
        <ecNumber evidence="4">1.4.99.-</ecNumber>
    </submittedName>
</protein>
<dbReference type="PANTHER" id="PTHR13847:SF280">
    <property type="entry name" value="D-AMINO ACID DEHYDROGENASE"/>
    <property type="match status" value="1"/>
</dbReference>
<sequence>MDVIVIGGGLTGVTTAYQLRAAGHRVCVIEQHATVAQEASFGQGGLVLPTPLDVWFGPGLSFGMRQMLFGSRNGMLYQPGLSAAARSFARHLNVEREPERFAQQCTHLRPLIELSRRELGEIETRHAMEFEQRDGVLHLFRSARELKQAATALSLLQQFDYPHEVLDGDACRTIEPSVPKLEALAGGVFFPNERSANCPLFAKQLKSLLDEHAVQFALGRRAETIRLESGRVVVELAPEREGARPLEAGTEIIAGDALVLAAGAGTQNLLSQLGMRVPLYPVRLHALTAPIGYEEHAPHLAVVDYESRVTISRLHNRMRFASAPLLQGVRKTFRPTERKLRERALATLGQAGHTWVPGAAKLSALRDWDGIALMSPDGLPVTGVTAHPRLFINAGHGPSGWGLACGTAKVVADLVSNQPSELDAPSLAAISPARFGVGGSPSSRFDHR</sequence>
<dbReference type="AlphaFoldDB" id="A0A6S7C2D8"/>
<dbReference type="Proteomes" id="UP000494115">
    <property type="component" value="Unassembled WGS sequence"/>
</dbReference>
<comment type="similarity">
    <text evidence="1">Belongs to the DadA oxidoreductase family.</text>
</comment>
<evidence type="ECO:0000313" key="4">
    <source>
        <dbReference type="EMBL" id="CAB3799762.1"/>
    </source>
</evidence>
<organism evidence="4 5">
    <name type="scientific">Pararobbsia alpina</name>
    <dbReference type="NCBI Taxonomy" id="621374"/>
    <lineage>
        <taxon>Bacteria</taxon>
        <taxon>Pseudomonadati</taxon>
        <taxon>Pseudomonadota</taxon>
        <taxon>Betaproteobacteria</taxon>
        <taxon>Burkholderiales</taxon>
        <taxon>Burkholderiaceae</taxon>
        <taxon>Pararobbsia</taxon>
    </lineage>
</organism>
<dbReference type="InterPro" id="IPR036188">
    <property type="entry name" value="FAD/NAD-bd_sf"/>
</dbReference>
<dbReference type="RefSeq" id="WP_175107338.1">
    <property type="nucleotide sequence ID" value="NZ_CADIKM010000034.1"/>
</dbReference>
<dbReference type="EMBL" id="CADIKM010000034">
    <property type="protein sequence ID" value="CAB3799762.1"/>
    <property type="molecule type" value="Genomic_DNA"/>
</dbReference>
<keyword evidence="5" id="KW-1185">Reference proteome</keyword>
<evidence type="ECO:0000259" key="3">
    <source>
        <dbReference type="Pfam" id="PF01266"/>
    </source>
</evidence>
<keyword evidence="2 4" id="KW-0560">Oxidoreductase</keyword>
<accession>A0A6S7C2D8</accession>
<evidence type="ECO:0000256" key="2">
    <source>
        <dbReference type="ARBA" id="ARBA00023002"/>
    </source>
</evidence>
<gene>
    <name evidence="4" type="primary">dadA1</name>
    <name evidence="4" type="ORF">LMG28138_04710</name>
</gene>
<proteinExistence type="inferred from homology"/>
<dbReference type="Gene3D" id="3.50.50.60">
    <property type="entry name" value="FAD/NAD(P)-binding domain"/>
    <property type="match status" value="2"/>
</dbReference>
<dbReference type="GO" id="GO:0005886">
    <property type="term" value="C:plasma membrane"/>
    <property type="evidence" value="ECO:0007669"/>
    <property type="project" value="TreeGrafter"/>
</dbReference>
<dbReference type="GO" id="GO:0008718">
    <property type="term" value="F:D-amino-acid dehydrogenase activity"/>
    <property type="evidence" value="ECO:0007669"/>
    <property type="project" value="TreeGrafter"/>
</dbReference>
<evidence type="ECO:0000256" key="1">
    <source>
        <dbReference type="ARBA" id="ARBA00009410"/>
    </source>
</evidence>
<feature type="domain" description="FAD dependent oxidoreductase" evidence="3">
    <location>
        <begin position="2"/>
        <end position="414"/>
    </location>
</feature>
<reference evidence="4 5" key="1">
    <citation type="submission" date="2020-04" db="EMBL/GenBank/DDBJ databases">
        <authorList>
            <person name="De Canck E."/>
        </authorList>
    </citation>
    <scope>NUCLEOTIDE SEQUENCE [LARGE SCALE GENOMIC DNA]</scope>
    <source>
        <strain evidence="4 5">LMG 28138</strain>
    </source>
</reference>
<name>A0A6S7C2D8_9BURK</name>
<dbReference type="InterPro" id="IPR006076">
    <property type="entry name" value="FAD-dep_OxRdtase"/>
</dbReference>
<dbReference type="Pfam" id="PF01266">
    <property type="entry name" value="DAO"/>
    <property type="match status" value="1"/>
</dbReference>